<reference evidence="1" key="1">
    <citation type="submission" date="2024-07" db="EMBL/GenBank/DDBJ databases">
        <title>Metagenome and Metagenome-Assembled Genomes of Archaea from a hot spring from the geothermal field of Los Azufres, Mexico.</title>
        <authorList>
            <person name="Marin-Paredes R."/>
            <person name="Martinez-Romero E."/>
            <person name="Servin-Garciduenas L.E."/>
        </authorList>
    </citation>
    <scope>NUCLEOTIDE SEQUENCE</scope>
</reference>
<keyword evidence="1" id="KW-0413">Isomerase</keyword>
<sequence>MTLAKGDYILLDYTIIVKDDNKVVETTMESVAKEAGIYRPDEIYEPRLIVLGETKLWEPLESALLNADEGKEIEVEIPPDKAYGPRDPAKVKVMSIREFHRHGVVPRVGDEVEVEGNRARIISISGGRVTLDFNHPLAGKTLVVKGKVVKRLSTKEEKVSYVVRQYMPRLQPDKISVSFSQDGSEAQIRLPAEALLYEKIGNILLQIASDLGARFAELKKISFLEEVELKKGQ</sequence>
<comment type="caution">
    <text evidence="1">The sequence shown here is derived from an EMBL/GenBank/DDBJ whole genome shotgun (WGS) entry which is preliminary data.</text>
</comment>
<organism evidence="1 2">
    <name type="scientific">Thermoproteus sp. AZ2</name>
    <dbReference type="NCBI Taxonomy" id="1609232"/>
    <lineage>
        <taxon>Archaea</taxon>
        <taxon>Thermoproteota</taxon>
        <taxon>Thermoprotei</taxon>
        <taxon>Thermoproteales</taxon>
        <taxon>Thermoproteaceae</taxon>
        <taxon>Thermoproteus</taxon>
    </lineage>
</organism>
<evidence type="ECO:0000313" key="2">
    <source>
        <dbReference type="Proteomes" id="UP000033636"/>
    </source>
</evidence>
<name>A0ACC6V2V4_9CREN</name>
<protein>
    <submittedName>
        <fullName evidence="1">FKBP-type peptidyl-prolyl cis-trans isomerase</fullName>
        <ecNumber evidence="1">5.2.1.8</ecNumber>
    </submittedName>
</protein>
<accession>A0ACC6V2V4</accession>
<gene>
    <name evidence="1" type="ORF">TU35_008075</name>
</gene>
<dbReference type="EC" id="5.2.1.8" evidence="1"/>
<dbReference type="EMBL" id="JZWT02000023">
    <property type="protein sequence ID" value="MFB6491173.1"/>
    <property type="molecule type" value="Genomic_DNA"/>
</dbReference>
<evidence type="ECO:0000313" key="1">
    <source>
        <dbReference type="EMBL" id="MFB6491173.1"/>
    </source>
</evidence>
<dbReference type="Proteomes" id="UP000033636">
    <property type="component" value="Unassembled WGS sequence"/>
</dbReference>
<proteinExistence type="predicted"/>